<accession>A0A2J6S8S7</accession>
<name>A0A2J6S8S7_HYAVF</name>
<reference evidence="1 2" key="1">
    <citation type="submission" date="2016-04" db="EMBL/GenBank/DDBJ databases">
        <title>A degradative enzymes factory behind the ericoid mycorrhizal symbiosis.</title>
        <authorList>
            <consortium name="DOE Joint Genome Institute"/>
            <person name="Martino E."/>
            <person name="Morin E."/>
            <person name="Grelet G."/>
            <person name="Kuo A."/>
            <person name="Kohler A."/>
            <person name="Daghino S."/>
            <person name="Barry K."/>
            <person name="Choi C."/>
            <person name="Cichocki N."/>
            <person name="Clum A."/>
            <person name="Copeland A."/>
            <person name="Hainaut M."/>
            <person name="Haridas S."/>
            <person name="Labutti K."/>
            <person name="Lindquist E."/>
            <person name="Lipzen A."/>
            <person name="Khouja H.-R."/>
            <person name="Murat C."/>
            <person name="Ohm R."/>
            <person name="Olson A."/>
            <person name="Spatafora J."/>
            <person name="Veneault-Fourrey C."/>
            <person name="Henrissat B."/>
            <person name="Grigoriev I."/>
            <person name="Martin F."/>
            <person name="Perotto S."/>
        </authorList>
    </citation>
    <scope>NUCLEOTIDE SEQUENCE [LARGE SCALE GENOMIC DNA]</scope>
    <source>
        <strain evidence="1 2">F</strain>
    </source>
</reference>
<sequence length="117" mass="12807">MFRICSTLLHISTASGVLSKRKSSRSYIRGSGTFPGISRGNMLDNEISRDIAMGCMSKLQLGPDRRGFRSHKTTFQCNIPGLSRLVNSLSVFYSHFGGVVGIGEARSTYCRSLAPDK</sequence>
<evidence type="ECO:0000313" key="1">
    <source>
        <dbReference type="EMBL" id="PMD47161.1"/>
    </source>
</evidence>
<dbReference type="Proteomes" id="UP000235786">
    <property type="component" value="Unassembled WGS sequence"/>
</dbReference>
<protein>
    <submittedName>
        <fullName evidence="1">Uncharacterized protein</fullName>
    </submittedName>
</protein>
<proteinExistence type="predicted"/>
<evidence type="ECO:0000313" key="2">
    <source>
        <dbReference type="Proteomes" id="UP000235786"/>
    </source>
</evidence>
<keyword evidence="2" id="KW-1185">Reference proteome</keyword>
<dbReference type="EMBL" id="KZ613938">
    <property type="protein sequence ID" value="PMD47161.1"/>
    <property type="molecule type" value="Genomic_DNA"/>
</dbReference>
<gene>
    <name evidence="1" type="ORF">L207DRAFT_151508</name>
</gene>
<dbReference type="AlphaFoldDB" id="A0A2J6S8S7"/>
<organism evidence="1 2">
    <name type="scientific">Hyaloscypha variabilis (strain UAMH 11265 / GT02V1 / F)</name>
    <name type="common">Meliniomyces variabilis</name>
    <dbReference type="NCBI Taxonomy" id="1149755"/>
    <lineage>
        <taxon>Eukaryota</taxon>
        <taxon>Fungi</taxon>
        <taxon>Dikarya</taxon>
        <taxon>Ascomycota</taxon>
        <taxon>Pezizomycotina</taxon>
        <taxon>Leotiomycetes</taxon>
        <taxon>Helotiales</taxon>
        <taxon>Hyaloscyphaceae</taxon>
        <taxon>Hyaloscypha</taxon>
        <taxon>Hyaloscypha variabilis</taxon>
    </lineage>
</organism>